<keyword evidence="10" id="KW-1185">Reference proteome</keyword>
<dbReference type="RefSeq" id="WP_011523452.1">
    <property type="nucleotide sequence ID" value="NC_008009.1"/>
</dbReference>
<dbReference type="InterPro" id="IPR051811">
    <property type="entry name" value="Cytochrome_c550/c551-like"/>
</dbReference>
<feature type="signal peptide" evidence="7">
    <location>
        <begin position="1"/>
        <end position="18"/>
    </location>
</feature>
<sequence length="97" mass="10328">MKTSLLLACCLVASAAFAQSTLSSDPSYQKQCAKCHGKNADGRHPFGGPSLQTTQLNVDEIKAVIESGKGKMPAFKGKLTDDRIFALAAEIKDLSKK</sequence>
<dbReference type="InterPro" id="IPR008168">
    <property type="entry name" value="Cyt_C_IC"/>
</dbReference>
<dbReference type="Proteomes" id="UP000002432">
    <property type="component" value="Chromosome"/>
</dbReference>
<evidence type="ECO:0000313" key="9">
    <source>
        <dbReference type="EMBL" id="ABF41651.1"/>
    </source>
</evidence>
<feature type="chain" id="PRO_5004191473" description="Cytochrome c domain-containing protein" evidence="7">
    <location>
        <begin position="19"/>
        <end position="97"/>
    </location>
</feature>
<dbReference type="Gene3D" id="1.10.760.10">
    <property type="entry name" value="Cytochrome c-like domain"/>
    <property type="match status" value="1"/>
</dbReference>
<evidence type="ECO:0000256" key="6">
    <source>
        <dbReference type="PROSITE-ProRule" id="PRU00433"/>
    </source>
</evidence>
<proteinExistence type="predicted"/>
<keyword evidence="1" id="KW-0813">Transport</keyword>
<keyword evidence="2 6" id="KW-0349">Heme</keyword>
<reference evidence="9 10" key="1">
    <citation type="journal article" date="2009" name="Appl. Environ. Microbiol.">
        <title>Three genomes from the phylum Acidobacteria provide insight into the lifestyles of these microorganisms in soils.</title>
        <authorList>
            <person name="Ward N.L."/>
            <person name="Challacombe J.F."/>
            <person name="Janssen P.H."/>
            <person name="Henrissat B."/>
            <person name="Coutinho P.M."/>
            <person name="Wu M."/>
            <person name="Xie G."/>
            <person name="Haft D.H."/>
            <person name="Sait M."/>
            <person name="Badger J."/>
            <person name="Barabote R.D."/>
            <person name="Bradley B."/>
            <person name="Brettin T.S."/>
            <person name="Brinkac L.M."/>
            <person name="Bruce D."/>
            <person name="Creasy T."/>
            <person name="Daugherty S.C."/>
            <person name="Davidsen T.M."/>
            <person name="DeBoy R.T."/>
            <person name="Detter J.C."/>
            <person name="Dodson R.J."/>
            <person name="Durkin A.S."/>
            <person name="Ganapathy A."/>
            <person name="Gwinn-Giglio M."/>
            <person name="Han C.S."/>
            <person name="Khouri H."/>
            <person name="Kiss H."/>
            <person name="Kothari S.P."/>
            <person name="Madupu R."/>
            <person name="Nelson K.E."/>
            <person name="Nelson W.C."/>
            <person name="Paulsen I."/>
            <person name="Penn K."/>
            <person name="Ren Q."/>
            <person name="Rosovitz M.J."/>
            <person name="Selengut J.D."/>
            <person name="Shrivastava S."/>
            <person name="Sullivan S.A."/>
            <person name="Tapia R."/>
            <person name="Thompson L.S."/>
            <person name="Watkins K.L."/>
            <person name="Yang Q."/>
            <person name="Yu C."/>
            <person name="Zafar N."/>
            <person name="Zhou L."/>
            <person name="Kuske C.R."/>
        </authorList>
    </citation>
    <scope>NUCLEOTIDE SEQUENCE [LARGE SCALE GENOMIC DNA]</scope>
    <source>
        <strain evidence="9 10">Ellin345</strain>
    </source>
</reference>
<dbReference type="Pfam" id="PF13442">
    <property type="entry name" value="Cytochrome_CBB3"/>
    <property type="match status" value="1"/>
</dbReference>
<organism evidence="9 10">
    <name type="scientific">Koribacter versatilis (strain Ellin345)</name>
    <dbReference type="NCBI Taxonomy" id="204669"/>
    <lineage>
        <taxon>Bacteria</taxon>
        <taxon>Pseudomonadati</taxon>
        <taxon>Acidobacteriota</taxon>
        <taxon>Terriglobia</taxon>
        <taxon>Terriglobales</taxon>
        <taxon>Candidatus Korobacteraceae</taxon>
        <taxon>Candidatus Korobacter</taxon>
    </lineage>
</organism>
<evidence type="ECO:0000256" key="4">
    <source>
        <dbReference type="ARBA" id="ARBA00022982"/>
    </source>
</evidence>
<evidence type="ECO:0000313" key="10">
    <source>
        <dbReference type="Proteomes" id="UP000002432"/>
    </source>
</evidence>
<keyword evidence="4" id="KW-0249">Electron transport</keyword>
<dbReference type="OrthoDB" id="123252at2"/>
<name>Q1IN99_KORVE</name>
<dbReference type="GO" id="GO:0009055">
    <property type="term" value="F:electron transfer activity"/>
    <property type="evidence" value="ECO:0007669"/>
    <property type="project" value="InterPro"/>
</dbReference>
<dbReference type="PRINTS" id="PR00605">
    <property type="entry name" value="CYTCHROMECIC"/>
</dbReference>
<evidence type="ECO:0000256" key="7">
    <source>
        <dbReference type="SAM" id="SignalP"/>
    </source>
</evidence>
<evidence type="ECO:0000256" key="1">
    <source>
        <dbReference type="ARBA" id="ARBA00022448"/>
    </source>
</evidence>
<evidence type="ECO:0000256" key="2">
    <source>
        <dbReference type="ARBA" id="ARBA00022617"/>
    </source>
</evidence>
<gene>
    <name evidence="9" type="ordered locus">Acid345_2650</name>
</gene>
<dbReference type="HOGENOM" id="CLU_101159_6_3_0"/>
<keyword evidence="3 6" id="KW-0479">Metal-binding</keyword>
<dbReference type="STRING" id="204669.Acid345_2650"/>
<keyword evidence="7" id="KW-0732">Signal</keyword>
<keyword evidence="5 6" id="KW-0408">Iron</keyword>
<evidence type="ECO:0000259" key="8">
    <source>
        <dbReference type="PROSITE" id="PS51007"/>
    </source>
</evidence>
<dbReference type="InterPro" id="IPR036909">
    <property type="entry name" value="Cyt_c-like_dom_sf"/>
</dbReference>
<protein>
    <recommendedName>
        <fullName evidence="8">Cytochrome c domain-containing protein</fullName>
    </recommendedName>
</protein>
<dbReference type="PANTHER" id="PTHR37823:SF4">
    <property type="entry name" value="MENAQUINOL-CYTOCHROME C REDUCTASE CYTOCHROME B_C SUBUNIT"/>
    <property type="match status" value="1"/>
</dbReference>
<dbReference type="SUPFAM" id="SSF46626">
    <property type="entry name" value="Cytochrome c"/>
    <property type="match status" value="1"/>
</dbReference>
<dbReference type="KEGG" id="aba:Acid345_2650"/>
<dbReference type="AlphaFoldDB" id="Q1IN99"/>
<dbReference type="EnsemblBacteria" id="ABF41651">
    <property type="protein sequence ID" value="ABF41651"/>
    <property type="gene ID" value="Acid345_2650"/>
</dbReference>
<dbReference type="eggNOG" id="COG2010">
    <property type="taxonomic scope" value="Bacteria"/>
</dbReference>
<dbReference type="InterPro" id="IPR009056">
    <property type="entry name" value="Cyt_c-like_dom"/>
</dbReference>
<evidence type="ECO:0000256" key="3">
    <source>
        <dbReference type="ARBA" id="ARBA00022723"/>
    </source>
</evidence>
<dbReference type="GO" id="GO:0005506">
    <property type="term" value="F:iron ion binding"/>
    <property type="evidence" value="ECO:0007669"/>
    <property type="project" value="InterPro"/>
</dbReference>
<dbReference type="PANTHER" id="PTHR37823">
    <property type="entry name" value="CYTOCHROME C-553-LIKE"/>
    <property type="match status" value="1"/>
</dbReference>
<feature type="domain" description="Cytochrome c" evidence="8">
    <location>
        <begin position="13"/>
        <end position="95"/>
    </location>
</feature>
<evidence type="ECO:0000256" key="5">
    <source>
        <dbReference type="ARBA" id="ARBA00023004"/>
    </source>
</evidence>
<dbReference type="GO" id="GO:0020037">
    <property type="term" value="F:heme binding"/>
    <property type="evidence" value="ECO:0007669"/>
    <property type="project" value="InterPro"/>
</dbReference>
<dbReference type="PROSITE" id="PS51007">
    <property type="entry name" value="CYTC"/>
    <property type="match status" value="1"/>
</dbReference>
<accession>Q1IN99</accession>
<dbReference type="EMBL" id="CP000360">
    <property type="protein sequence ID" value="ABF41651.1"/>
    <property type="molecule type" value="Genomic_DNA"/>
</dbReference>